<dbReference type="EMBL" id="AP023092">
    <property type="protein sequence ID" value="BCE26831.1"/>
    <property type="molecule type" value="Genomic_DNA"/>
</dbReference>
<dbReference type="AlphaFoldDB" id="A0A810BUX0"/>
<dbReference type="EMBL" id="AP023096">
    <property type="protein sequence ID" value="BCE61824.1"/>
    <property type="molecule type" value="Genomic_DNA"/>
</dbReference>
<reference evidence="7" key="8">
    <citation type="submission" date="2020-05" db="EMBL/GenBank/DDBJ databases">
        <title>Complete genome sequence of Bradyrhizobium diazoefficiens XF8 isolated from soybean nodule.</title>
        <authorList>
            <person name="Noda R."/>
            <person name="Kakizaki K."/>
            <person name="Minamisawa K."/>
        </authorList>
    </citation>
    <scope>NUCLEOTIDE SEQUENCE</scope>
    <source>
        <strain evidence="7">XF8</strain>
    </source>
</reference>
<reference evidence="1" key="1">
    <citation type="submission" date="2020-05" db="EMBL/GenBank/DDBJ databases">
        <title>Complete genome sequence of Bradyrhizobium diazoefficiens XF1 isolated from soybean nodule.</title>
        <authorList>
            <person name="Noda R."/>
            <person name="Kakizaki K."/>
            <person name="Minamisawa K."/>
        </authorList>
    </citation>
    <scope>NUCLEOTIDE SEQUENCE</scope>
    <source>
        <strain evidence="1">XF1</strain>
    </source>
</reference>
<evidence type="ECO:0000313" key="6">
    <source>
        <dbReference type="EMBL" id="BCE61824.1"/>
    </source>
</evidence>
<evidence type="ECO:0000313" key="1">
    <source>
        <dbReference type="EMBL" id="BCE18003.1"/>
    </source>
</evidence>
<evidence type="ECO:0000313" key="4">
    <source>
        <dbReference type="EMBL" id="BCE44255.1"/>
    </source>
</evidence>
<reference evidence="6" key="7">
    <citation type="submission" date="2020-05" db="EMBL/GenBank/DDBJ databases">
        <title>Complete genome sequence of Bradyrhizobium diazoefficiens XF6 isolated from soybean nodule.</title>
        <authorList>
            <person name="Noda R."/>
            <person name="Kakizaki K."/>
            <person name="Minamisawa K."/>
        </authorList>
    </citation>
    <scope>NUCLEOTIDE SEQUENCE</scope>
    <source>
        <strain evidence="6">XF6</strain>
    </source>
</reference>
<reference evidence="2" key="3">
    <citation type="submission" date="2020-05" db="EMBL/GenBank/DDBJ databases">
        <title>Complete genome sequence of Bradyrhizobium diazoefficiens XF2 isolated from soybean nodule.</title>
        <authorList>
            <person name="Noda R."/>
            <person name="Kakizaki K."/>
            <person name="Minamisawa K."/>
        </authorList>
    </citation>
    <scope>NUCLEOTIDE SEQUENCE</scope>
    <source>
        <strain evidence="2">XF2</strain>
    </source>
</reference>
<evidence type="ECO:0000313" key="7">
    <source>
        <dbReference type="EMBL" id="BCE70557.1"/>
    </source>
</evidence>
<evidence type="ECO:0000313" key="2">
    <source>
        <dbReference type="EMBL" id="BCE26831.1"/>
    </source>
</evidence>
<evidence type="ECO:0000313" key="3">
    <source>
        <dbReference type="EMBL" id="BCE35571.1"/>
    </source>
</evidence>
<dbReference type="EMBL" id="AP023097">
    <property type="protein sequence ID" value="BCE70557.1"/>
    <property type="molecule type" value="Genomic_DNA"/>
</dbReference>
<dbReference type="EMBL" id="AP023093">
    <property type="protein sequence ID" value="BCE35571.1"/>
    <property type="molecule type" value="Genomic_DNA"/>
</dbReference>
<reference evidence="9" key="2">
    <citation type="submission" date="2020-05" db="EMBL/GenBank/DDBJ databases">
        <title>Complete genome sequence of Bradyrhizobium diazoefficiens XF10 isolated from soybean nodule.</title>
        <authorList>
            <person name="Noda R."/>
            <person name="Kakizaki K."/>
            <person name="Minamisawa K."/>
        </authorList>
    </citation>
    <scope>NUCLEOTIDE SEQUENCE</scope>
    <source>
        <strain evidence="9">XF10</strain>
    </source>
</reference>
<dbReference type="EMBL" id="AP023099">
    <property type="protein sequence ID" value="BCE87801.1"/>
    <property type="molecule type" value="Genomic_DNA"/>
</dbReference>
<proteinExistence type="predicted"/>
<dbReference type="EMBL" id="AP023095">
    <property type="protein sequence ID" value="BCE53108.1"/>
    <property type="molecule type" value="Genomic_DNA"/>
</dbReference>
<dbReference type="EMBL" id="AP023098">
    <property type="protein sequence ID" value="BCE79203.1"/>
    <property type="molecule type" value="Genomic_DNA"/>
</dbReference>
<reference evidence="3" key="4">
    <citation type="submission" date="2020-05" db="EMBL/GenBank/DDBJ databases">
        <title>Complete genome sequence of Bradyrhizobium diazoefficiens XF3 isolated from soybean nodule.</title>
        <authorList>
            <person name="Noda R."/>
            <person name="Kakizaki K."/>
            <person name="Minamisawa K."/>
        </authorList>
    </citation>
    <scope>NUCLEOTIDE SEQUENCE</scope>
    <source>
        <strain evidence="3">XF3</strain>
    </source>
</reference>
<reference evidence="8" key="9">
    <citation type="submission" date="2020-05" db="EMBL/GenBank/DDBJ databases">
        <title>Complete genome sequence of Bradyrhizobium diazoefficiens XF9 isolated from soybean nodule.</title>
        <authorList>
            <person name="Noda R."/>
            <person name="Kakizaki K."/>
            <person name="Minamisawa K."/>
        </authorList>
    </citation>
    <scope>NUCLEOTIDE SEQUENCE</scope>
    <source>
        <strain evidence="8">XF9</strain>
    </source>
</reference>
<protein>
    <submittedName>
        <fullName evidence="8">Uncharacterized protein</fullName>
    </submittedName>
</protein>
<reference evidence="5" key="6">
    <citation type="submission" date="2020-05" db="EMBL/GenBank/DDBJ databases">
        <title>Complete genome sequence of Bradyrhizobium diazoefficiens XF5 isolated from soybean nodule.</title>
        <authorList>
            <person name="Noda R."/>
            <person name="Kakizaki K."/>
            <person name="Minamisawa K."/>
        </authorList>
    </citation>
    <scope>NUCLEOTIDE SEQUENCE</scope>
    <source>
        <strain evidence="5">XF5</strain>
    </source>
</reference>
<accession>A0A810BUX0</accession>
<dbReference type="EMBL" id="AP023091">
    <property type="protein sequence ID" value="BCE18003.1"/>
    <property type="molecule type" value="Genomic_DNA"/>
</dbReference>
<gene>
    <name evidence="9" type="ORF">XF10B_05990</name>
    <name evidence="1" type="ORF">XF1B_06840</name>
    <name evidence="2" type="ORF">XF2B_06000</name>
    <name evidence="3" type="ORF">XF3B_06020</name>
    <name evidence="4" type="ORF">XF4B_06040</name>
    <name evidence="5" type="ORF">XF5B_06200</name>
    <name evidence="6" type="ORF">XF6B_06230</name>
    <name evidence="7" type="ORF">XF8B_06680</name>
    <name evidence="8" type="ORF">XF9B_06240</name>
</gene>
<name>A0A810BUX0_9BRAD</name>
<evidence type="ECO:0000313" key="8">
    <source>
        <dbReference type="EMBL" id="BCE79203.1"/>
    </source>
</evidence>
<reference evidence="4" key="5">
    <citation type="submission" date="2020-05" db="EMBL/GenBank/DDBJ databases">
        <title>Complete genome sequence of Bradyrhizobium diazoefficiens XF4 isolated from soybean nodule.</title>
        <authorList>
            <person name="Noda R."/>
            <person name="Kakizaki K."/>
            <person name="Minamisawa K."/>
        </authorList>
    </citation>
    <scope>NUCLEOTIDE SEQUENCE</scope>
    <source>
        <strain evidence="4">XF4</strain>
    </source>
</reference>
<dbReference type="EMBL" id="AP023094">
    <property type="protein sequence ID" value="BCE44255.1"/>
    <property type="molecule type" value="Genomic_DNA"/>
</dbReference>
<evidence type="ECO:0000313" key="9">
    <source>
        <dbReference type="EMBL" id="BCE87801.1"/>
    </source>
</evidence>
<evidence type="ECO:0000313" key="5">
    <source>
        <dbReference type="EMBL" id="BCE53108.1"/>
    </source>
</evidence>
<sequence>MLTVPNSDCSALLSIRGARKRRNVVQSGVAADMDLPFIRTCEAVAARGAAWAVDRVEGKRRAVYARSL</sequence>
<organism evidence="8">
    <name type="scientific">Bradyrhizobium diazoefficiens</name>
    <dbReference type="NCBI Taxonomy" id="1355477"/>
    <lineage>
        <taxon>Bacteria</taxon>
        <taxon>Pseudomonadati</taxon>
        <taxon>Pseudomonadota</taxon>
        <taxon>Alphaproteobacteria</taxon>
        <taxon>Hyphomicrobiales</taxon>
        <taxon>Nitrobacteraceae</taxon>
        <taxon>Bradyrhizobium</taxon>
    </lineage>
</organism>